<evidence type="ECO:0000313" key="1">
    <source>
        <dbReference type="EMBL" id="CUO16369.1"/>
    </source>
</evidence>
<name>A0A174CW73_9FIRM</name>
<dbReference type="AlphaFoldDB" id="A0A174CW73"/>
<dbReference type="Proteomes" id="UP000095645">
    <property type="component" value="Unassembled WGS sequence"/>
</dbReference>
<gene>
    <name evidence="1" type="ORF">ERS852476_02063</name>
</gene>
<organism evidence="1 2">
    <name type="scientific">Blautia obeum</name>
    <dbReference type="NCBI Taxonomy" id="40520"/>
    <lineage>
        <taxon>Bacteria</taxon>
        <taxon>Bacillati</taxon>
        <taxon>Bacillota</taxon>
        <taxon>Clostridia</taxon>
        <taxon>Lachnospirales</taxon>
        <taxon>Lachnospiraceae</taxon>
        <taxon>Blautia</taxon>
    </lineage>
</organism>
<dbReference type="EMBL" id="CYZP01000016">
    <property type="protein sequence ID" value="CUO16369.1"/>
    <property type="molecule type" value="Genomic_DNA"/>
</dbReference>
<dbReference type="RefSeq" id="WP_055058157.1">
    <property type="nucleotide sequence ID" value="NZ_CYZP01000016.1"/>
</dbReference>
<accession>A0A174CW73</accession>
<protein>
    <submittedName>
        <fullName evidence="1">Uncharacterized protein</fullName>
    </submittedName>
</protein>
<evidence type="ECO:0000313" key="2">
    <source>
        <dbReference type="Proteomes" id="UP000095645"/>
    </source>
</evidence>
<reference evidence="1 2" key="1">
    <citation type="submission" date="2015-09" db="EMBL/GenBank/DDBJ databases">
        <authorList>
            <consortium name="Pathogen Informatics"/>
        </authorList>
    </citation>
    <scope>NUCLEOTIDE SEQUENCE [LARGE SCALE GENOMIC DNA]</scope>
    <source>
        <strain evidence="1 2">2789STDY5834861</strain>
    </source>
</reference>
<proteinExistence type="predicted"/>
<sequence length="301" mass="35210">MAQYCILGKRINKLSIPKTYDINKIQLGVVVIENEAKKVGLAEVGDTVLPSGRFGIYSRKNAYGCTYADKTKPKERRYVSTNWIYPFGNTNASKVAVDVYKKCYPKVEVAAYGIELQLYEDESKQQFVIINMTDEIRKKYLKEAINLMLEIYGICYIYDDVIQVEKTSKRRRCNWEILPPGEMPSKHVEKQVESINQRTDTYNIARLNYIEMYNFVTSVEGINGFKGYYAYLFENYCVFESAFYGNATYIIQKNNWEEMSQKTKKELNDEKRIIGKIDHTKNWKKNIANMFENLEIIKKND</sequence>